<sequence length="75" mass="8370">MQLHIFVLVRHQPRCLSPGPWAVCPYTSHSLHFPEVSLAPSVPQAICSRAEGGSFNCPRGMQHPRQCKWRGSACE</sequence>
<gene>
    <name evidence="1" type="ORF">GDO81_023020</name>
</gene>
<reference evidence="1" key="1">
    <citation type="thesis" date="2020" institute="ProQuest LLC" country="789 East Eisenhower Parkway, Ann Arbor, MI, USA">
        <title>Comparative Genomics and Chromosome Evolution.</title>
        <authorList>
            <person name="Mudd A.B."/>
        </authorList>
    </citation>
    <scope>NUCLEOTIDE SEQUENCE</scope>
    <source>
        <strain evidence="1">237g6f4</strain>
        <tissue evidence="1">Blood</tissue>
    </source>
</reference>
<dbReference type="AlphaFoldDB" id="A0AAV6YNP1"/>
<dbReference type="EMBL" id="WNYA01022708">
    <property type="protein sequence ID" value="KAG8538256.1"/>
    <property type="molecule type" value="Genomic_DNA"/>
</dbReference>
<keyword evidence="2" id="KW-1185">Reference proteome</keyword>
<dbReference type="Proteomes" id="UP000824782">
    <property type="component" value="Unassembled WGS sequence"/>
</dbReference>
<evidence type="ECO:0000313" key="1">
    <source>
        <dbReference type="EMBL" id="KAG8538256.1"/>
    </source>
</evidence>
<comment type="caution">
    <text evidence="1">The sequence shown here is derived from an EMBL/GenBank/DDBJ whole genome shotgun (WGS) entry which is preliminary data.</text>
</comment>
<name>A0AAV6YNP1_ENGPU</name>
<evidence type="ECO:0000313" key="2">
    <source>
        <dbReference type="Proteomes" id="UP000824782"/>
    </source>
</evidence>
<accession>A0AAV6YNP1</accession>
<protein>
    <submittedName>
        <fullName evidence="1">Uncharacterized protein</fullName>
    </submittedName>
</protein>
<organism evidence="1 2">
    <name type="scientific">Engystomops pustulosus</name>
    <name type="common">Tungara frog</name>
    <name type="synonym">Physalaemus pustulosus</name>
    <dbReference type="NCBI Taxonomy" id="76066"/>
    <lineage>
        <taxon>Eukaryota</taxon>
        <taxon>Metazoa</taxon>
        <taxon>Chordata</taxon>
        <taxon>Craniata</taxon>
        <taxon>Vertebrata</taxon>
        <taxon>Euteleostomi</taxon>
        <taxon>Amphibia</taxon>
        <taxon>Batrachia</taxon>
        <taxon>Anura</taxon>
        <taxon>Neobatrachia</taxon>
        <taxon>Hyloidea</taxon>
        <taxon>Leptodactylidae</taxon>
        <taxon>Leiuperinae</taxon>
        <taxon>Engystomops</taxon>
    </lineage>
</organism>
<proteinExistence type="predicted"/>